<dbReference type="Pfam" id="PF00128">
    <property type="entry name" value="Alpha-amylase"/>
    <property type="match status" value="1"/>
</dbReference>
<dbReference type="GO" id="GO:0005975">
    <property type="term" value="P:carbohydrate metabolic process"/>
    <property type="evidence" value="ECO:0007669"/>
    <property type="project" value="InterPro"/>
</dbReference>
<dbReference type="InterPro" id="IPR031984">
    <property type="entry name" value="SLC3A2_N"/>
</dbReference>
<dbReference type="GO" id="GO:0015173">
    <property type="term" value="F:aromatic amino acid transmembrane transporter activity"/>
    <property type="evidence" value="ECO:0007669"/>
    <property type="project" value="TreeGrafter"/>
</dbReference>
<dbReference type="HOGENOM" id="CLU_006462_9_0_1"/>
<dbReference type="STRING" id="7897.ENSLACP00000023504"/>
<reference evidence="3" key="3">
    <citation type="submission" date="2025-09" db="UniProtKB">
        <authorList>
            <consortium name="Ensembl"/>
        </authorList>
    </citation>
    <scope>IDENTIFICATION</scope>
</reference>
<feature type="domain" description="Glycosyl hydrolase family 13 catalytic" evidence="2">
    <location>
        <begin position="98"/>
        <end position="422"/>
    </location>
</feature>
<dbReference type="PANTHER" id="PTHR46673:SF1">
    <property type="entry name" value="4F2 CELL-SURFACE ANTIGEN HEAVY CHAIN"/>
    <property type="match status" value="1"/>
</dbReference>
<keyword evidence="1" id="KW-0472">Membrane</keyword>
<dbReference type="GO" id="GO:0015180">
    <property type="term" value="F:L-alanine transmembrane transporter activity"/>
    <property type="evidence" value="ECO:0007669"/>
    <property type="project" value="TreeGrafter"/>
</dbReference>
<dbReference type="GO" id="GO:1904273">
    <property type="term" value="P:L-alanine import across plasma membrane"/>
    <property type="evidence" value="ECO:0007669"/>
    <property type="project" value="TreeGrafter"/>
</dbReference>
<dbReference type="SMART" id="SM00642">
    <property type="entry name" value="Aamy"/>
    <property type="match status" value="1"/>
</dbReference>
<dbReference type="Ensembl" id="ENSLACT00000026636.1">
    <property type="protein sequence ID" value="ENSLACP00000023504.1"/>
    <property type="gene ID" value="ENSLACG00000022596.1"/>
</dbReference>
<dbReference type="GeneID" id="102352322"/>
<protein>
    <recommendedName>
        <fullName evidence="2">Glycosyl hydrolase family 13 catalytic domain-containing protein</fullName>
    </recommendedName>
</protein>
<dbReference type="RefSeq" id="XP_014346029.1">
    <property type="nucleotide sequence ID" value="XM_014490543.2"/>
</dbReference>
<name>M3XL98_LATCH</name>
<evidence type="ECO:0000259" key="2">
    <source>
        <dbReference type="SMART" id="SM00642"/>
    </source>
</evidence>
<dbReference type="InterPro" id="IPR013780">
    <property type="entry name" value="Glyco_hydro_b"/>
</dbReference>
<dbReference type="InParanoid" id="M3XL98"/>
<dbReference type="Gene3D" id="2.60.40.1180">
    <property type="entry name" value="Golgi alpha-mannosidase II"/>
    <property type="match status" value="1"/>
</dbReference>
<proteinExistence type="predicted"/>
<dbReference type="KEGG" id="lcm:102352322"/>
<keyword evidence="4" id="KW-1185">Reference proteome</keyword>
<dbReference type="EMBL" id="AFYH01103427">
    <property type="status" value="NOT_ANNOTATED_CDS"/>
    <property type="molecule type" value="Genomic_DNA"/>
</dbReference>
<reference evidence="3" key="2">
    <citation type="submission" date="2025-08" db="UniProtKB">
        <authorList>
            <consortium name="Ensembl"/>
        </authorList>
    </citation>
    <scope>IDENTIFICATION</scope>
</reference>
<dbReference type="SUPFAM" id="SSF51445">
    <property type="entry name" value="(Trans)glycosidases"/>
    <property type="match status" value="1"/>
</dbReference>
<dbReference type="AlphaFoldDB" id="M3XL98"/>
<dbReference type="eggNOG" id="KOG0471">
    <property type="taxonomic scope" value="Eukaryota"/>
</dbReference>
<dbReference type="GO" id="GO:1903801">
    <property type="term" value="P:L-leucine import across plasma membrane"/>
    <property type="evidence" value="ECO:0007669"/>
    <property type="project" value="TreeGrafter"/>
</dbReference>
<dbReference type="GO" id="GO:0015823">
    <property type="term" value="P:phenylalanine transport"/>
    <property type="evidence" value="ECO:0007669"/>
    <property type="project" value="TreeGrafter"/>
</dbReference>
<dbReference type="EMBL" id="AFYH01103426">
    <property type="status" value="NOT_ANNOTATED_CDS"/>
    <property type="molecule type" value="Genomic_DNA"/>
</dbReference>
<dbReference type="InterPro" id="IPR042280">
    <property type="entry name" value="SLC3A2"/>
</dbReference>
<keyword evidence="1" id="KW-1133">Transmembrane helix</keyword>
<dbReference type="EMBL" id="AFYH01103425">
    <property type="status" value="NOT_ANNOTATED_CDS"/>
    <property type="molecule type" value="Genomic_DNA"/>
</dbReference>
<dbReference type="OrthoDB" id="1740265at2759"/>
<dbReference type="SUPFAM" id="SSF51011">
    <property type="entry name" value="Glycosyl hydrolase domain"/>
    <property type="match status" value="1"/>
</dbReference>
<evidence type="ECO:0000256" key="1">
    <source>
        <dbReference type="SAM" id="Phobius"/>
    </source>
</evidence>
<keyword evidence="1" id="KW-0812">Transmembrane</keyword>
<dbReference type="Gene3D" id="3.20.20.80">
    <property type="entry name" value="Glycosidases"/>
    <property type="match status" value="1"/>
</dbReference>
<dbReference type="Proteomes" id="UP000008672">
    <property type="component" value="Unassembled WGS sequence"/>
</dbReference>
<dbReference type="InterPro" id="IPR006047">
    <property type="entry name" value="GH13_cat_dom"/>
</dbReference>
<evidence type="ECO:0000313" key="3">
    <source>
        <dbReference type="Ensembl" id="ENSLACP00000023504.1"/>
    </source>
</evidence>
<organism evidence="3 4">
    <name type="scientific">Latimeria chalumnae</name>
    <name type="common">Coelacanth</name>
    <dbReference type="NCBI Taxonomy" id="7897"/>
    <lineage>
        <taxon>Eukaryota</taxon>
        <taxon>Metazoa</taxon>
        <taxon>Chordata</taxon>
        <taxon>Craniata</taxon>
        <taxon>Vertebrata</taxon>
        <taxon>Euteleostomi</taxon>
        <taxon>Coelacanthiformes</taxon>
        <taxon>Coelacanthidae</taxon>
        <taxon>Latimeria</taxon>
    </lineage>
</organism>
<sequence>MAVSLNQRDDENVSRAASDAVIPGLHDSFEIRFTGYTKAELMKMATTRKWTVARNILMTLSFLVWVGMLTVAVILIVRCPKCELYHETLWWQEGIIYHIVVKSFQDSDGDGFGDFRGIEQHIKYILNLKIKTVILGPVHKYVPDDDNATDLNSIDSIYGTVEDFRTLLTTARRNDIRIILDLTPNPNGIQKNKWFDKNYIDMKTEVLESFTFWLQNDVDGILVTGVHEIEKDQVAEAVGQWSNLTNIFSKSHKIRVLVLDTEEENLQNIMYLRESLQRDILISYYLTNLTENIDGNLASFSIARTVGMVEDRWLTWRLGGPAKGRINYTVPVDLKKLFAVLTFSLPGTPVIYYGEEIGLEDYRTPFKSSTPLMIWNTSANGGFSSGLPWIPIDLNVNTVSVMNQSADSESFLSFYRSLGSLRLSEPTFRFGNFRFLKNTTDYFVFERNLCYTHIIVVINFGEKRTVDFSAVGLPSHTTILLHSSAIHKSQVIEVNNLTIAANEGIILKYITNDSGLCFIR</sequence>
<dbReference type="Pfam" id="PF16028">
    <property type="entry name" value="SLC3A2_N"/>
    <property type="match status" value="1"/>
</dbReference>
<dbReference type="GeneTree" id="ENSGT00940000166462"/>
<gene>
    <name evidence="3" type="primary">LOC102352322</name>
</gene>
<evidence type="ECO:0000313" key="4">
    <source>
        <dbReference type="Proteomes" id="UP000008672"/>
    </source>
</evidence>
<feature type="transmembrane region" description="Helical" evidence="1">
    <location>
        <begin position="52"/>
        <end position="77"/>
    </location>
</feature>
<dbReference type="InterPro" id="IPR017853">
    <property type="entry name" value="GH"/>
</dbReference>
<reference evidence="4" key="1">
    <citation type="submission" date="2011-08" db="EMBL/GenBank/DDBJ databases">
        <title>The draft genome of Latimeria chalumnae.</title>
        <authorList>
            <person name="Di Palma F."/>
            <person name="Alfoldi J."/>
            <person name="Johnson J."/>
            <person name="Berlin A."/>
            <person name="Gnerre S."/>
            <person name="Jaffe D."/>
            <person name="MacCallum I."/>
            <person name="Young S."/>
            <person name="Walker B.J."/>
            <person name="Lander E."/>
            <person name="Lindblad-Toh K."/>
        </authorList>
    </citation>
    <scope>NUCLEOTIDE SEQUENCE [LARGE SCALE GENOMIC DNA]</scope>
    <source>
        <strain evidence="4">Wild caught</strain>
    </source>
</reference>
<dbReference type="GO" id="GO:0016324">
    <property type="term" value="C:apical plasma membrane"/>
    <property type="evidence" value="ECO:0007669"/>
    <property type="project" value="TreeGrafter"/>
</dbReference>
<dbReference type="GO" id="GO:0016323">
    <property type="term" value="C:basolateral plasma membrane"/>
    <property type="evidence" value="ECO:0007669"/>
    <property type="project" value="TreeGrafter"/>
</dbReference>
<dbReference type="PANTHER" id="PTHR46673">
    <property type="entry name" value="4F2 CELL-SURFACE ANTIGEN HEAVY CHAIN"/>
    <property type="match status" value="1"/>
</dbReference>
<accession>M3XL98</accession>
<dbReference type="GO" id="GO:0015190">
    <property type="term" value="F:L-leucine transmembrane transporter activity"/>
    <property type="evidence" value="ECO:0007669"/>
    <property type="project" value="TreeGrafter"/>
</dbReference>
<dbReference type="EMBL" id="AFYH01103428">
    <property type="status" value="NOT_ANNOTATED_CDS"/>
    <property type="molecule type" value="Genomic_DNA"/>
</dbReference>
<dbReference type="OMA" id="CELYHET"/>